<gene>
    <name evidence="2" type="ORF">QC825_10405</name>
</gene>
<dbReference type="EMBL" id="JARWAO010000005">
    <property type="protein sequence ID" value="MDR5896484.1"/>
    <property type="molecule type" value="Genomic_DNA"/>
</dbReference>
<reference evidence="2 3" key="1">
    <citation type="submission" date="2023-04" db="EMBL/GenBank/DDBJ databases">
        <title>A long-awaited taxogenomic arrangement of the family Halomonadaceae.</title>
        <authorList>
            <person name="De La Haba R."/>
            <person name="Chuvochina M."/>
            <person name="Wittouck S."/>
            <person name="Arahal D.R."/>
            <person name="Sanchez-Porro C."/>
            <person name="Hugenholtz P."/>
            <person name="Ventosa A."/>
        </authorList>
    </citation>
    <scope>NUCLEOTIDE SEQUENCE [LARGE SCALE GENOMIC DNA]</scope>
    <source>
        <strain evidence="2 3">DSM 22428</strain>
    </source>
</reference>
<dbReference type="Pfam" id="PF13723">
    <property type="entry name" value="Ketoacyl-synt_2"/>
    <property type="match status" value="1"/>
</dbReference>
<organism evidence="2 3">
    <name type="scientific">Larsenimonas suaedae</name>
    <dbReference type="NCBI Taxonomy" id="1851019"/>
    <lineage>
        <taxon>Bacteria</taxon>
        <taxon>Pseudomonadati</taxon>
        <taxon>Pseudomonadota</taxon>
        <taxon>Gammaproteobacteria</taxon>
        <taxon>Oceanospirillales</taxon>
        <taxon>Halomonadaceae</taxon>
        <taxon>Larsenimonas</taxon>
    </lineage>
</organism>
<comment type="caution">
    <text evidence="2">The sequence shown here is derived from an EMBL/GenBank/DDBJ whole genome shotgun (WGS) entry which is preliminary data.</text>
</comment>
<keyword evidence="3" id="KW-1185">Reference proteome</keyword>
<dbReference type="RefSeq" id="WP_251594167.1">
    <property type="nucleotide sequence ID" value="NZ_JAMLJI010000003.1"/>
</dbReference>
<protein>
    <submittedName>
        <fullName evidence="2">Beta-ketoacyl synthase chain length factor</fullName>
    </submittedName>
</protein>
<accession>A0ABU1GWW4</accession>
<evidence type="ECO:0000259" key="1">
    <source>
        <dbReference type="Pfam" id="PF13723"/>
    </source>
</evidence>
<dbReference type="InterPro" id="IPR014030">
    <property type="entry name" value="Ketoacyl_synth_N"/>
</dbReference>
<name>A0ABU1GWW4_9GAMM</name>
<feature type="domain" description="Beta-ketoacyl synthase-like N-terminal" evidence="1">
    <location>
        <begin position="37"/>
        <end position="197"/>
    </location>
</feature>
<evidence type="ECO:0000313" key="3">
    <source>
        <dbReference type="Proteomes" id="UP001269375"/>
    </source>
</evidence>
<proteinExistence type="predicted"/>
<dbReference type="Proteomes" id="UP001269375">
    <property type="component" value="Unassembled WGS sequence"/>
</dbReference>
<sequence>MRVDLPLDNDTVGGPIVVDWRGWLPDGSVTDPRVMVEEKPPAHGVPAMLKRRLTPVGRALCDMLGALKAADDEAPIVHASQHGDGQRPLDMLDTIADGEPVSPTRFSLSVHNALAGVYSIAFHHQGSISAISATGEEWPALIQEAEGFLAEGAPRVVVVWSDSTIPERYRAEDRCAEHPSAVAVVLERQGHEPALPARSLSAGKRFGRAQPDHLINELMAHTPRDR</sequence>
<evidence type="ECO:0000313" key="2">
    <source>
        <dbReference type="EMBL" id="MDR5896484.1"/>
    </source>
</evidence>